<dbReference type="OrthoDB" id="5295733at2"/>
<dbReference type="RefSeq" id="WP_037353784.1">
    <property type="nucleotide sequence ID" value="NZ_FNQG01000004.1"/>
</dbReference>
<accession>A0A1H3WUS6</accession>
<feature type="transmembrane region" description="Helical" evidence="6">
    <location>
        <begin position="144"/>
        <end position="162"/>
    </location>
</feature>
<comment type="similarity">
    <text evidence="2">Belongs to the TerC family.</text>
</comment>
<dbReference type="GO" id="GO:0016020">
    <property type="term" value="C:membrane"/>
    <property type="evidence" value="ECO:0007669"/>
    <property type="project" value="UniProtKB-SubCell"/>
</dbReference>
<gene>
    <name evidence="7" type="ORF">SAMN05660648_01197</name>
</gene>
<sequence length="239" mass="25624">MESLFAGMFSPEWFAALSGILLLDILLSGDNAILIALACKNLPEHNKKKAIFIGGFGAVFIRIVCTLFATSVLAAPYIEFIGGAALLYIAVKLLTDHKENNEEGEAPASFGAAVRTILIADFIMSIDNILSLAGVANTVPEGKWSLIICGLLISIPIVLFGAQIFLKLMQKVPALIYGGAAILGWTAAELMTADKGLGMYFEPYALAMKIGFVAIVLGIGYYLNRRYAKEVKLGVTDNE</sequence>
<dbReference type="NCBIfam" id="TIGR03717">
    <property type="entry name" value="R_switched_YjbE"/>
    <property type="match status" value="1"/>
</dbReference>
<dbReference type="AlphaFoldDB" id="A0A1H3WUS6"/>
<evidence type="ECO:0000313" key="7">
    <source>
        <dbReference type="EMBL" id="SDZ90873.1"/>
    </source>
</evidence>
<feature type="transmembrane region" description="Helical" evidence="6">
    <location>
        <begin position="174"/>
        <end position="192"/>
    </location>
</feature>
<evidence type="ECO:0000256" key="1">
    <source>
        <dbReference type="ARBA" id="ARBA00004141"/>
    </source>
</evidence>
<dbReference type="EMBL" id="FNQG01000004">
    <property type="protein sequence ID" value="SDZ90873.1"/>
    <property type="molecule type" value="Genomic_DNA"/>
</dbReference>
<feature type="transmembrane region" description="Helical" evidence="6">
    <location>
        <begin position="204"/>
        <end position="223"/>
    </location>
</feature>
<reference evidence="7 8" key="1">
    <citation type="submission" date="2016-10" db="EMBL/GenBank/DDBJ databases">
        <authorList>
            <person name="de Groot N.N."/>
        </authorList>
    </citation>
    <scope>NUCLEOTIDE SEQUENCE [LARGE SCALE GENOMIC DNA]</scope>
    <source>
        <strain evidence="7 8">DSM 2872</strain>
    </source>
</reference>
<dbReference type="PANTHER" id="PTHR30238:SF4">
    <property type="entry name" value="SLL1022 PROTEIN"/>
    <property type="match status" value="1"/>
</dbReference>
<feature type="transmembrane region" description="Helical" evidence="6">
    <location>
        <begin position="50"/>
        <end position="69"/>
    </location>
</feature>
<dbReference type="Proteomes" id="UP000183469">
    <property type="component" value="Unassembled WGS sequence"/>
</dbReference>
<evidence type="ECO:0000256" key="3">
    <source>
        <dbReference type="ARBA" id="ARBA00022692"/>
    </source>
</evidence>
<evidence type="ECO:0000256" key="4">
    <source>
        <dbReference type="ARBA" id="ARBA00022989"/>
    </source>
</evidence>
<organism evidence="7 8">
    <name type="scientific">Selenomonas ruminantium</name>
    <dbReference type="NCBI Taxonomy" id="971"/>
    <lineage>
        <taxon>Bacteria</taxon>
        <taxon>Bacillati</taxon>
        <taxon>Bacillota</taxon>
        <taxon>Negativicutes</taxon>
        <taxon>Selenomonadales</taxon>
        <taxon>Selenomonadaceae</taxon>
        <taxon>Selenomonas</taxon>
    </lineage>
</organism>
<feature type="transmembrane region" description="Helical" evidence="6">
    <location>
        <begin position="13"/>
        <end position="38"/>
    </location>
</feature>
<keyword evidence="5 6" id="KW-0472">Membrane</keyword>
<keyword evidence="3 6" id="KW-0812">Transmembrane</keyword>
<dbReference type="PANTHER" id="PTHR30238">
    <property type="entry name" value="MEMBRANE BOUND PREDICTED REDOX MODULATOR"/>
    <property type="match status" value="1"/>
</dbReference>
<proteinExistence type="inferred from homology"/>
<evidence type="ECO:0000256" key="5">
    <source>
        <dbReference type="ARBA" id="ARBA00023136"/>
    </source>
</evidence>
<dbReference type="Pfam" id="PF03741">
    <property type="entry name" value="TerC"/>
    <property type="match status" value="1"/>
</dbReference>
<name>A0A1H3WUS6_SELRU</name>
<protein>
    <submittedName>
        <fullName evidence="7">Integral membrane protein, YjbE family</fullName>
    </submittedName>
</protein>
<dbReference type="InterPro" id="IPR005496">
    <property type="entry name" value="Integral_membrane_TerC"/>
</dbReference>
<comment type="subcellular location">
    <subcellularLocation>
        <location evidence="1">Membrane</location>
        <topology evidence="1">Multi-pass membrane protein</topology>
    </subcellularLocation>
</comment>
<evidence type="ECO:0000256" key="2">
    <source>
        <dbReference type="ARBA" id="ARBA00007511"/>
    </source>
</evidence>
<evidence type="ECO:0000256" key="6">
    <source>
        <dbReference type="SAM" id="Phobius"/>
    </source>
</evidence>
<evidence type="ECO:0000313" key="8">
    <source>
        <dbReference type="Proteomes" id="UP000183469"/>
    </source>
</evidence>
<keyword evidence="4 6" id="KW-1133">Transmembrane helix</keyword>
<dbReference type="InterPro" id="IPR022301">
    <property type="entry name" value="Integral_membrane_YjbE"/>
</dbReference>